<comment type="subcellular location">
    <subcellularLocation>
        <location evidence="1">Endomembrane system</location>
        <topology evidence="1">Multi-pass membrane protein</topology>
    </subcellularLocation>
    <subcellularLocation>
        <location evidence="6">Lysosome membrane</location>
        <topology evidence="6">Multi-pass membrane protein</topology>
    </subcellularLocation>
</comment>
<evidence type="ECO:0000256" key="5">
    <source>
        <dbReference type="ARBA" id="ARBA00023136"/>
    </source>
</evidence>
<dbReference type="PANTHER" id="PTHR10981:SF0">
    <property type="entry name" value="BATTENIN"/>
    <property type="match status" value="1"/>
</dbReference>
<reference evidence="7 8" key="1">
    <citation type="journal article" date="2017" name="Curr. Biol.">
        <title>The Evolution of Venom by Co-option of Single-Copy Genes.</title>
        <authorList>
            <person name="Martinson E.O."/>
            <person name="Mrinalini"/>
            <person name="Kelkar Y.D."/>
            <person name="Chang C.H."/>
            <person name="Werren J.H."/>
        </authorList>
    </citation>
    <scope>NUCLEOTIDE SEQUENCE [LARGE SCALE GENOMIC DNA]</scope>
    <source>
        <strain evidence="7 8">Alberta</strain>
        <tissue evidence="7">Whole body</tissue>
    </source>
</reference>
<keyword evidence="6" id="KW-0458">Lysosome</keyword>
<gene>
    <name evidence="7" type="ORF">TSAR_014812</name>
</gene>
<evidence type="ECO:0000256" key="6">
    <source>
        <dbReference type="RuleBase" id="RU361113"/>
    </source>
</evidence>
<accession>A0A232EXP9</accession>
<protein>
    <recommendedName>
        <fullName evidence="6">Battenin</fullName>
    </recommendedName>
</protein>
<evidence type="ECO:0000256" key="1">
    <source>
        <dbReference type="ARBA" id="ARBA00004127"/>
    </source>
</evidence>
<dbReference type="STRING" id="543379.A0A232EXP9"/>
<sequence>MSSCKKKQMEAVATSKNNFGVDIDGAATTGWRNLLAFWILGLCNNYGYVVMLSAAHDILHEHDDEEVVNNNATTNATGVRNCNTLSTGAILLADILPSVAIKLTAPFLPYFVQ</sequence>
<dbReference type="GO" id="GO:0051453">
    <property type="term" value="P:regulation of intracellular pH"/>
    <property type="evidence" value="ECO:0007669"/>
    <property type="project" value="TreeGrafter"/>
</dbReference>
<organism evidence="7 8">
    <name type="scientific">Trichomalopsis sarcophagae</name>
    <dbReference type="NCBI Taxonomy" id="543379"/>
    <lineage>
        <taxon>Eukaryota</taxon>
        <taxon>Metazoa</taxon>
        <taxon>Ecdysozoa</taxon>
        <taxon>Arthropoda</taxon>
        <taxon>Hexapoda</taxon>
        <taxon>Insecta</taxon>
        <taxon>Pterygota</taxon>
        <taxon>Neoptera</taxon>
        <taxon>Endopterygota</taxon>
        <taxon>Hymenoptera</taxon>
        <taxon>Apocrita</taxon>
        <taxon>Proctotrupomorpha</taxon>
        <taxon>Chalcidoidea</taxon>
        <taxon>Pteromalidae</taxon>
        <taxon>Pteromalinae</taxon>
        <taxon>Trichomalopsis</taxon>
    </lineage>
</organism>
<keyword evidence="8" id="KW-1185">Reference proteome</keyword>
<dbReference type="EMBL" id="NNAY01001687">
    <property type="protein sequence ID" value="OXU23226.1"/>
    <property type="molecule type" value="Genomic_DNA"/>
</dbReference>
<keyword evidence="5" id="KW-0472">Membrane</keyword>
<comment type="caution">
    <text evidence="7">The sequence shown here is derived from an EMBL/GenBank/DDBJ whole genome shotgun (WGS) entry which is preliminary data.</text>
</comment>
<dbReference type="GO" id="GO:0005765">
    <property type="term" value="C:lysosomal membrane"/>
    <property type="evidence" value="ECO:0007669"/>
    <property type="project" value="UniProtKB-SubCell"/>
</dbReference>
<dbReference type="AlphaFoldDB" id="A0A232EXP9"/>
<proteinExistence type="inferred from homology"/>
<comment type="similarity">
    <text evidence="6">Belongs to the battenin family.</text>
</comment>
<keyword evidence="4" id="KW-1133">Transmembrane helix</keyword>
<evidence type="ECO:0000256" key="3">
    <source>
        <dbReference type="ARBA" id="ARBA00022692"/>
    </source>
</evidence>
<dbReference type="Pfam" id="PF02487">
    <property type="entry name" value="CLN3"/>
    <property type="match status" value="1"/>
</dbReference>
<keyword evidence="3" id="KW-0812">Transmembrane</keyword>
<dbReference type="Proteomes" id="UP000215335">
    <property type="component" value="Unassembled WGS sequence"/>
</dbReference>
<keyword evidence="2" id="KW-0813">Transport</keyword>
<dbReference type="GO" id="GO:0012505">
    <property type="term" value="C:endomembrane system"/>
    <property type="evidence" value="ECO:0007669"/>
    <property type="project" value="UniProtKB-SubCell"/>
</dbReference>
<dbReference type="InterPro" id="IPR003492">
    <property type="entry name" value="Battenin_disease_Cln3"/>
</dbReference>
<evidence type="ECO:0000256" key="2">
    <source>
        <dbReference type="ARBA" id="ARBA00022448"/>
    </source>
</evidence>
<dbReference type="PANTHER" id="PTHR10981">
    <property type="entry name" value="BATTENIN"/>
    <property type="match status" value="1"/>
</dbReference>
<dbReference type="PRINTS" id="PR01315">
    <property type="entry name" value="BATTENIN"/>
</dbReference>
<evidence type="ECO:0000256" key="4">
    <source>
        <dbReference type="ARBA" id="ARBA00022989"/>
    </source>
</evidence>
<dbReference type="GO" id="GO:0007040">
    <property type="term" value="P:lysosome organization"/>
    <property type="evidence" value="ECO:0007669"/>
    <property type="project" value="TreeGrafter"/>
</dbReference>
<evidence type="ECO:0000313" key="7">
    <source>
        <dbReference type="EMBL" id="OXU23226.1"/>
    </source>
</evidence>
<name>A0A232EXP9_9HYME</name>
<evidence type="ECO:0000313" key="8">
    <source>
        <dbReference type="Proteomes" id="UP000215335"/>
    </source>
</evidence>